<evidence type="ECO:0000256" key="1">
    <source>
        <dbReference type="SAM" id="MobiDB-lite"/>
    </source>
</evidence>
<evidence type="ECO:0000313" key="2">
    <source>
        <dbReference type="WBParaSite" id="SCUD_0001194801-mRNA-1"/>
    </source>
</evidence>
<feature type="region of interest" description="Disordered" evidence="1">
    <location>
        <begin position="1"/>
        <end position="44"/>
    </location>
</feature>
<name>A0A183KAB5_9TREM</name>
<proteinExistence type="predicted"/>
<feature type="compositionally biased region" description="Polar residues" evidence="1">
    <location>
        <begin position="14"/>
        <end position="38"/>
    </location>
</feature>
<protein>
    <submittedName>
        <fullName evidence="2">Uncharacterized protein</fullName>
    </submittedName>
</protein>
<sequence>LPISPAHKTCIPSVKNTGSSTDSTGTRPTAFNALTNSVGSGGRPITARPIIGDVVLDHGVRRQHHDLLATPSTCSE</sequence>
<dbReference type="AlphaFoldDB" id="A0A183KAB5"/>
<organism evidence="2">
    <name type="scientific">Schistosoma curassoni</name>
    <dbReference type="NCBI Taxonomy" id="6186"/>
    <lineage>
        <taxon>Eukaryota</taxon>
        <taxon>Metazoa</taxon>
        <taxon>Spiralia</taxon>
        <taxon>Lophotrochozoa</taxon>
        <taxon>Platyhelminthes</taxon>
        <taxon>Trematoda</taxon>
        <taxon>Digenea</taxon>
        <taxon>Strigeidida</taxon>
        <taxon>Schistosomatoidea</taxon>
        <taxon>Schistosomatidae</taxon>
        <taxon>Schistosoma</taxon>
    </lineage>
</organism>
<reference evidence="2" key="1">
    <citation type="submission" date="2016-06" db="UniProtKB">
        <authorList>
            <consortium name="WormBaseParasite"/>
        </authorList>
    </citation>
    <scope>IDENTIFICATION</scope>
</reference>
<dbReference type="WBParaSite" id="SCUD_0001194801-mRNA-1">
    <property type="protein sequence ID" value="SCUD_0001194801-mRNA-1"/>
    <property type="gene ID" value="SCUD_0001194801"/>
</dbReference>
<accession>A0A183KAB5</accession>